<protein>
    <submittedName>
        <fullName evidence="4">CC42M protein</fullName>
    </submittedName>
</protein>
<dbReference type="AlphaFoldDB" id="A0A852MCX5"/>
<gene>
    <name evidence="4" type="primary">Cc42m</name>
    <name evidence="4" type="ORF">CENBEN_R05383</name>
</gene>
<feature type="domain" description="DUF4200" evidence="3">
    <location>
        <begin position="3"/>
        <end position="118"/>
    </location>
</feature>
<proteinExistence type="predicted"/>
<dbReference type="InterPro" id="IPR025252">
    <property type="entry name" value="DUF4200"/>
</dbReference>
<keyword evidence="1 2" id="KW-0175">Coiled coil</keyword>
<evidence type="ECO:0000259" key="3">
    <source>
        <dbReference type="Pfam" id="PF13863"/>
    </source>
</evidence>
<feature type="non-terminal residue" evidence="4">
    <location>
        <position position="1"/>
    </location>
</feature>
<name>A0A852MCX5_9AVES</name>
<dbReference type="PANTHER" id="PTHR21683">
    <property type="entry name" value="COILED-COIL DOMAIN-CONTAINING PROTEIN 42 LIKE-2-LIKE-RELATED"/>
    <property type="match status" value="1"/>
</dbReference>
<accession>A0A852MCX5</accession>
<dbReference type="InterPro" id="IPR051147">
    <property type="entry name" value="CFAP_domain-containing"/>
</dbReference>
<evidence type="ECO:0000313" key="4">
    <source>
        <dbReference type="EMBL" id="NXX99718.1"/>
    </source>
</evidence>
<keyword evidence="5" id="KW-1185">Reference proteome</keyword>
<organism evidence="4 5">
    <name type="scientific">Centropus bengalensis</name>
    <name type="common">lesser coucal</name>
    <dbReference type="NCBI Taxonomy" id="1463675"/>
    <lineage>
        <taxon>Eukaryota</taxon>
        <taxon>Metazoa</taxon>
        <taxon>Chordata</taxon>
        <taxon>Craniata</taxon>
        <taxon>Vertebrata</taxon>
        <taxon>Euteleostomi</taxon>
        <taxon>Archelosauria</taxon>
        <taxon>Archosauria</taxon>
        <taxon>Dinosauria</taxon>
        <taxon>Saurischia</taxon>
        <taxon>Theropoda</taxon>
        <taxon>Coelurosauria</taxon>
        <taxon>Aves</taxon>
        <taxon>Neognathae</taxon>
        <taxon>Neoaves</taxon>
        <taxon>Otidimorphae</taxon>
        <taxon>Cuculiformes</taxon>
        <taxon>Centropidae</taxon>
        <taxon>Centropus</taxon>
    </lineage>
</organism>
<dbReference type="PANTHER" id="PTHR21683:SF9">
    <property type="entry name" value="CILIA- AND FLAGELLA-ASSOCIATED PROTEIN 73"/>
    <property type="match status" value="1"/>
</dbReference>
<dbReference type="GO" id="GO:0005856">
    <property type="term" value="C:cytoskeleton"/>
    <property type="evidence" value="ECO:0007669"/>
    <property type="project" value="UniProtKB-ARBA"/>
</dbReference>
<dbReference type="Proteomes" id="UP000632886">
    <property type="component" value="Unassembled WGS sequence"/>
</dbReference>
<evidence type="ECO:0000256" key="2">
    <source>
        <dbReference type="SAM" id="Coils"/>
    </source>
</evidence>
<sequence length="293" mass="33360">RLLLERREVAALEQALQGQREDLGQRLERLAQRRRRLAQREEQLQDLILKFNAFLEAVVARQERAQERADKARAQAAERDAEVSHLRQELTELLRCRERLAQRLRSLRSFGEYLRAVLARLGRFQDVPAMVAHFEELAGMRALLAQREEARQEQVAQGWERLRRNQEEAGSELLRTKDELRQLRARLEAARQDVLPQESLRAHSQSAATQKTLVLGQIKLAVLNLFQAATTRLKIPVNVALEDTEAQLDMVLLCMQDLTATCAELRPGQLGPCPPRLPVATSHGGARVALSQE</sequence>
<feature type="non-terminal residue" evidence="4">
    <location>
        <position position="293"/>
    </location>
</feature>
<reference evidence="4 5" key="1">
    <citation type="submission" date="2020-02" db="EMBL/GenBank/DDBJ databases">
        <title>Bird 10,000 Genomes (B10K) Project - Family phase.</title>
        <authorList>
            <person name="Zhang G."/>
        </authorList>
    </citation>
    <scope>NUCLEOTIDE SEQUENCE [LARGE SCALE GENOMIC DNA]</scope>
    <source>
        <strain evidence="4">B10K-DU-017-21</strain>
    </source>
</reference>
<evidence type="ECO:0000313" key="5">
    <source>
        <dbReference type="Proteomes" id="UP000632886"/>
    </source>
</evidence>
<dbReference type="EMBL" id="WBNK01003981">
    <property type="protein sequence ID" value="NXX99718.1"/>
    <property type="molecule type" value="Genomic_DNA"/>
</dbReference>
<evidence type="ECO:0000256" key="1">
    <source>
        <dbReference type="ARBA" id="ARBA00023054"/>
    </source>
</evidence>
<feature type="coiled-coil region" evidence="2">
    <location>
        <begin position="2"/>
        <end position="89"/>
    </location>
</feature>
<feature type="coiled-coil region" evidence="2">
    <location>
        <begin position="166"/>
        <end position="193"/>
    </location>
</feature>
<comment type="caution">
    <text evidence="4">The sequence shown here is derived from an EMBL/GenBank/DDBJ whole genome shotgun (WGS) entry which is preliminary data.</text>
</comment>
<dbReference type="Pfam" id="PF13863">
    <property type="entry name" value="DUF4200"/>
    <property type="match status" value="1"/>
</dbReference>